<reference evidence="7" key="2">
    <citation type="submission" date="2021-08" db="EMBL/GenBank/DDBJ databases">
        <authorList>
            <person name="Tani A."/>
            <person name="Ola A."/>
            <person name="Ogura Y."/>
            <person name="Katsura K."/>
            <person name="Hayashi T."/>
        </authorList>
    </citation>
    <scope>NUCLEOTIDE SEQUENCE</scope>
    <source>
        <strain evidence="7">DSM 23632</strain>
    </source>
</reference>
<dbReference type="Proteomes" id="UP001055057">
    <property type="component" value="Unassembled WGS sequence"/>
</dbReference>
<sequence length="143" mass="14796">MLAAYAALGPAWTWAIAGLALAGAELLVPGIFLIWLGLAAVLTGLLEAVLPLPWQAQVLAFAGLSLAAVTASSRLGRRHVPVLNRADRGLIGREGVLTEPIRDGAGRIRFDDTLWRVSGPDLPAGARVRVTGMAGTVLTVAAA</sequence>
<dbReference type="InterPro" id="IPR012340">
    <property type="entry name" value="NA-bd_OB-fold"/>
</dbReference>
<evidence type="ECO:0000259" key="6">
    <source>
        <dbReference type="Pfam" id="PF01957"/>
    </source>
</evidence>
<evidence type="ECO:0000256" key="1">
    <source>
        <dbReference type="ARBA" id="ARBA00004141"/>
    </source>
</evidence>
<keyword evidence="3 5" id="KW-1133">Transmembrane helix</keyword>
<accession>A0ABQ4TRI7</accession>
<dbReference type="Gene3D" id="2.40.50.140">
    <property type="entry name" value="Nucleic acid-binding proteins"/>
    <property type="match status" value="1"/>
</dbReference>
<dbReference type="EMBL" id="BPRB01000004">
    <property type="protein sequence ID" value="GJE57973.1"/>
    <property type="molecule type" value="Genomic_DNA"/>
</dbReference>
<comment type="subcellular location">
    <subcellularLocation>
        <location evidence="1">Membrane</location>
        <topology evidence="1">Multi-pass membrane protein</topology>
    </subcellularLocation>
</comment>
<dbReference type="PANTHER" id="PTHR33507:SF3">
    <property type="entry name" value="INNER MEMBRANE PROTEIN YBBJ"/>
    <property type="match status" value="1"/>
</dbReference>
<protein>
    <submittedName>
        <fullName evidence="7">Inner membrane protein YbbJ</fullName>
    </submittedName>
</protein>
<comment type="caution">
    <text evidence="7">The sequence shown here is derived from an EMBL/GenBank/DDBJ whole genome shotgun (WGS) entry which is preliminary data.</text>
</comment>
<keyword evidence="2 5" id="KW-0812">Transmembrane</keyword>
<feature type="domain" description="NfeD-like C-terminal" evidence="6">
    <location>
        <begin position="89"/>
        <end position="140"/>
    </location>
</feature>
<evidence type="ECO:0000313" key="8">
    <source>
        <dbReference type="Proteomes" id="UP001055057"/>
    </source>
</evidence>
<evidence type="ECO:0000256" key="2">
    <source>
        <dbReference type="ARBA" id="ARBA00022692"/>
    </source>
</evidence>
<dbReference type="InterPro" id="IPR002810">
    <property type="entry name" value="NfeD-like_C"/>
</dbReference>
<organism evidence="7 8">
    <name type="scientific">Methylobacterium trifolii</name>
    <dbReference type="NCBI Taxonomy" id="1003092"/>
    <lineage>
        <taxon>Bacteria</taxon>
        <taxon>Pseudomonadati</taxon>
        <taxon>Pseudomonadota</taxon>
        <taxon>Alphaproteobacteria</taxon>
        <taxon>Hyphomicrobiales</taxon>
        <taxon>Methylobacteriaceae</taxon>
        <taxon>Methylobacterium</taxon>
    </lineage>
</organism>
<dbReference type="PANTHER" id="PTHR33507">
    <property type="entry name" value="INNER MEMBRANE PROTEIN YBBJ"/>
    <property type="match status" value="1"/>
</dbReference>
<dbReference type="InterPro" id="IPR052165">
    <property type="entry name" value="Membrane_assoc_protease"/>
</dbReference>
<proteinExistence type="predicted"/>
<evidence type="ECO:0000256" key="3">
    <source>
        <dbReference type="ARBA" id="ARBA00022989"/>
    </source>
</evidence>
<keyword evidence="4 5" id="KW-0472">Membrane</keyword>
<dbReference type="Pfam" id="PF01957">
    <property type="entry name" value="NfeD"/>
    <property type="match status" value="1"/>
</dbReference>
<feature type="transmembrane region" description="Helical" evidence="5">
    <location>
        <begin position="12"/>
        <end position="42"/>
    </location>
</feature>
<reference evidence="7" key="1">
    <citation type="journal article" date="2021" name="Front. Microbiol.">
        <title>Comprehensive Comparative Genomics and Phenotyping of Methylobacterium Species.</title>
        <authorList>
            <person name="Alessa O."/>
            <person name="Ogura Y."/>
            <person name="Fujitani Y."/>
            <person name="Takami H."/>
            <person name="Hayashi T."/>
            <person name="Sahin N."/>
            <person name="Tani A."/>
        </authorList>
    </citation>
    <scope>NUCLEOTIDE SEQUENCE</scope>
    <source>
        <strain evidence="7">DSM 23632</strain>
    </source>
</reference>
<feature type="transmembrane region" description="Helical" evidence="5">
    <location>
        <begin position="54"/>
        <end position="75"/>
    </location>
</feature>
<evidence type="ECO:0000313" key="7">
    <source>
        <dbReference type="EMBL" id="GJE57973.1"/>
    </source>
</evidence>
<dbReference type="RefSeq" id="WP_238180614.1">
    <property type="nucleotide sequence ID" value="NZ_BPRB01000004.1"/>
</dbReference>
<name>A0ABQ4TRI7_9HYPH</name>
<evidence type="ECO:0000256" key="5">
    <source>
        <dbReference type="SAM" id="Phobius"/>
    </source>
</evidence>
<gene>
    <name evidence="7" type="primary">ybbJ</name>
    <name evidence="7" type="ORF">MPOCJGCO_0049</name>
</gene>
<keyword evidence="8" id="KW-1185">Reference proteome</keyword>
<evidence type="ECO:0000256" key="4">
    <source>
        <dbReference type="ARBA" id="ARBA00023136"/>
    </source>
</evidence>